<keyword evidence="4" id="KW-0067">ATP-binding</keyword>
<name>A0A1R3IXQ9_9ROSI</name>
<feature type="domain" description="NB-ARC" evidence="5">
    <location>
        <begin position="179"/>
        <end position="345"/>
    </location>
</feature>
<dbReference type="InterPro" id="IPR042197">
    <property type="entry name" value="Apaf_helical"/>
</dbReference>
<dbReference type="InterPro" id="IPR041118">
    <property type="entry name" value="Rx_N"/>
</dbReference>
<reference evidence="8" key="1">
    <citation type="submission" date="2013-09" db="EMBL/GenBank/DDBJ databases">
        <title>Corchorus olitorius genome sequencing.</title>
        <authorList>
            <person name="Alam M."/>
            <person name="Haque M.S."/>
            <person name="Islam M.S."/>
            <person name="Emdad E.M."/>
            <person name="Islam M.M."/>
            <person name="Ahmed B."/>
            <person name="Halim A."/>
            <person name="Hossen Q.M.M."/>
            <person name="Hossain M.Z."/>
            <person name="Ahmed R."/>
            <person name="Khan M.M."/>
            <person name="Islam R."/>
            <person name="Rashid M.M."/>
            <person name="Khan S.A."/>
            <person name="Rahman M.S."/>
            <person name="Alam M."/>
            <person name="Yahiya A.S."/>
            <person name="Khan M.S."/>
            <person name="Azam M.S."/>
            <person name="Haque T."/>
            <person name="Lashkar M.Z.H."/>
            <person name="Akhand A.I."/>
            <person name="Morshed G."/>
            <person name="Roy S."/>
            <person name="Uddin K.S."/>
            <person name="Rabeya T."/>
            <person name="Hossain A.S."/>
            <person name="Chowdhury A."/>
            <person name="Snigdha A.R."/>
            <person name="Mortoza M.S."/>
            <person name="Matin S.A."/>
            <person name="Hoque S.M.E."/>
            <person name="Islam M.K."/>
            <person name="Roy D.K."/>
            <person name="Haider R."/>
            <person name="Moosa M.M."/>
            <person name="Elias S.M."/>
            <person name="Hasan A.M."/>
            <person name="Jahan S."/>
            <person name="Shafiuddin M."/>
            <person name="Mahmood N."/>
            <person name="Shommy N.S."/>
        </authorList>
    </citation>
    <scope>NUCLEOTIDE SEQUENCE [LARGE SCALE GENOMIC DNA]</scope>
    <source>
        <strain evidence="8">cv. O-4</strain>
    </source>
</reference>
<dbReference type="Proteomes" id="UP000187203">
    <property type="component" value="Unassembled WGS sequence"/>
</dbReference>
<dbReference type="FunFam" id="3.40.50.300:FF:001091">
    <property type="entry name" value="Probable disease resistance protein At1g61300"/>
    <property type="match status" value="1"/>
</dbReference>
<keyword evidence="2" id="KW-0547">Nucleotide-binding</keyword>
<dbReference type="Pfam" id="PF18052">
    <property type="entry name" value="Rx_N"/>
    <property type="match status" value="1"/>
</dbReference>
<dbReference type="Gene3D" id="3.40.50.300">
    <property type="entry name" value="P-loop containing nucleotide triphosphate hydrolases"/>
    <property type="match status" value="1"/>
</dbReference>
<dbReference type="OrthoDB" id="1708560at2759"/>
<evidence type="ECO:0000256" key="1">
    <source>
        <dbReference type="ARBA" id="ARBA00022737"/>
    </source>
</evidence>
<comment type="caution">
    <text evidence="7">The sequence shown here is derived from an EMBL/GenBank/DDBJ whole genome shotgun (WGS) entry which is preliminary data.</text>
</comment>
<dbReference type="InterPro" id="IPR027417">
    <property type="entry name" value="P-loop_NTPase"/>
</dbReference>
<dbReference type="SUPFAM" id="SSF52540">
    <property type="entry name" value="P-loop containing nucleoside triphosphate hydrolases"/>
    <property type="match status" value="1"/>
</dbReference>
<evidence type="ECO:0000313" key="7">
    <source>
        <dbReference type="EMBL" id="OMO87367.1"/>
    </source>
</evidence>
<dbReference type="Gene3D" id="1.10.8.430">
    <property type="entry name" value="Helical domain of apoptotic protease-activating factors"/>
    <property type="match status" value="1"/>
</dbReference>
<evidence type="ECO:0000259" key="6">
    <source>
        <dbReference type="Pfam" id="PF18052"/>
    </source>
</evidence>
<dbReference type="GO" id="GO:0043531">
    <property type="term" value="F:ADP binding"/>
    <property type="evidence" value="ECO:0007669"/>
    <property type="project" value="InterPro"/>
</dbReference>
<dbReference type="PANTHER" id="PTHR36766">
    <property type="entry name" value="PLANT BROAD-SPECTRUM MILDEW RESISTANCE PROTEIN RPW8"/>
    <property type="match status" value="1"/>
</dbReference>
<dbReference type="PRINTS" id="PR00364">
    <property type="entry name" value="DISEASERSIST"/>
</dbReference>
<dbReference type="PANTHER" id="PTHR36766:SF51">
    <property type="entry name" value="DISEASE RESISTANCE RPP13-LIKE PROTEIN 1"/>
    <property type="match status" value="1"/>
</dbReference>
<dbReference type="EMBL" id="AWUE01017332">
    <property type="protein sequence ID" value="OMO87367.1"/>
    <property type="molecule type" value="Genomic_DNA"/>
</dbReference>
<protein>
    <submittedName>
        <fullName evidence="7">Disease resistance protein</fullName>
    </submittedName>
</protein>
<keyword evidence="1" id="KW-0677">Repeat</keyword>
<evidence type="ECO:0000256" key="3">
    <source>
        <dbReference type="ARBA" id="ARBA00022821"/>
    </source>
</evidence>
<dbReference type="InterPro" id="IPR002182">
    <property type="entry name" value="NB-ARC"/>
</dbReference>
<dbReference type="GO" id="GO:0005524">
    <property type="term" value="F:ATP binding"/>
    <property type="evidence" value="ECO:0007669"/>
    <property type="project" value="UniProtKB-KW"/>
</dbReference>
<dbReference type="Pfam" id="PF00931">
    <property type="entry name" value="NB-ARC"/>
    <property type="match status" value="1"/>
</dbReference>
<dbReference type="Gene3D" id="1.20.5.4130">
    <property type="match status" value="1"/>
</dbReference>
<feature type="domain" description="Disease resistance N-terminal" evidence="6">
    <location>
        <begin position="12"/>
        <end position="98"/>
    </location>
</feature>
<evidence type="ECO:0000259" key="5">
    <source>
        <dbReference type="Pfam" id="PF00931"/>
    </source>
</evidence>
<keyword evidence="3" id="KW-0611">Plant defense</keyword>
<evidence type="ECO:0000313" key="8">
    <source>
        <dbReference type="Proteomes" id="UP000187203"/>
    </source>
</evidence>
<accession>A0A1R3IXQ9</accession>
<evidence type="ECO:0000256" key="4">
    <source>
        <dbReference type="ARBA" id="ARBA00022840"/>
    </source>
</evidence>
<organism evidence="7 8">
    <name type="scientific">Corchorus olitorius</name>
    <dbReference type="NCBI Taxonomy" id="93759"/>
    <lineage>
        <taxon>Eukaryota</taxon>
        <taxon>Viridiplantae</taxon>
        <taxon>Streptophyta</taxon>
        <taxon>Embryophyta</taxon>
        <taxon>Tracheophyta</taxon>
        <taxon>Spermatophyta</taxon>
        <taxon>Magnoliopsida</taxon>
        <taxon>eudicotyledons</taxon>
        <taxon>Gunneridae</taxon>
        <taxon>Pentapetalae</taxon>
        <taxon>rosids</taxon>
        <taxon>malvids</taxon>
        <taxon>Malvales</taxon>
        <taxon>Malvaceae</taxon>
        <taxon>Grewioideae</taxon>
        <taxon>Apeibeae</taxon>
        <taxon>Corchorus</taxon>
    </lineage>
</organism>
<dbReference type="GO" id="GO:0006952">
    <property type="term" value="P:defense response"/>
    <property type="evidence" value="ECO:0007669"/>
    <property type="project" value="UniProtKB-KW"/>
</dbReference>
<evidence type="ECO:0000256" key="2">
    <source>
        <dbReference type="ARBA" id="ARBA00022741"/>
    </source>
</evidence>
<dbReference type="STRING" id="93759.A0A1R3IXQ9"/>
<keyword evidence="8" id="KW-1185">Reference proteome</keyword>
<dbReference type="AlphaFoldDB" id="A0A1R3IXQ9"/>
<gene>
    <name evidence="7" type="ORF">COLO4_20673</name>
</gene>
<proteinExistence type="predicted"/>
<sequence>MFVVGEAALAALFEVLFNKLTSLDVKFASDKQVGKEIENWERKLKKIYDVLADAEERQMKDAHVNLWLVDLQDLAYDVDDILDEFAYAALGLKMKTFQAQPSSSKAQNPLLNFGISLRPSTFRFNNKMMSKIKEVSERLDALVALKTQLQLRDKYVNRVIPKRTPTSSLVNEADVFGRKQDKEKIIDLLLSNDGTDVGVSVIPIVGMGGVGKTTLAQLVYNESKHHFDIHAWACVSEEFDIINVTRTILQAVTGQSCDSNDFNSLQVRLHETLSGKKFLIVLDDVWNKSYDDWTKLRSPFVAGAPGSKIIVTTRDSGVSSIMRTVSDFLVQKLPEDDSLSMLAYHALGAKDFCSHLDLKEIGMEIVKKCDGLPLATKTIGGLLRSRLGREVWKDILESEIWNLPEENNAEVSVFHHAMDVSKSSIKKEDISQDVQFQTISFAACFLVPSKHHSMNKNLHSKAFSMGMLILTYRKSTNFKRWEVVWIQVCPVQKFKELMAAELHKVRRPEVIGWRNGIKKDENEIVFS</sequence>